<dbReference type="InterPro" id="IPR018289">
    <property type="entry name" value="MULE_transposase_dom"/>
</dbReference>
<reference evidence="2" key="1">
    <citation type="submission" date="2021-02" db="EMBL/GenBank/DDBJ databases">
        <authorList>
            <person name="Nowell W R."/>
        </authorList>
    </citation>
    <scope>NUCLEOTIDE SEQUENCE</scope>
</reference>
<proteinExistence type="predicted"/>
<dbReference type="AlphaFoldDB" id="A0A8S2Y9K4"/>
<evidence type="ECO:0000259" key="1">
    <source>
        <dbReference type="Pfam" id="PF10551"/>
    </source>
</evidence>
<name>A0A8S2Y9K4_9BILA</name>
<comment type="caution">
    <text evidence="2">The sequence shown here is derived from an EMBL/GenBank/DDBJ whole genome shotgun (WGS) entry which is preliminary data.</text>
</comment>
<dbReference type="Pfam" id="PF10551">
    <property type="entry name" value="MULE"/>
    <property type="match status" value="1"/>
</dbReference>
<dbReference type="Proteomes" id="UP000681722">
    <property type="component" value="Unassembled WGS sequence"/>
</dbReference>
<evidence type="ECO:0000313" key="2">
    <source>
        <dbReference type="EMBL" id="CAF4541237.1"/>
    </source>
</evidence>
<organism evidence="2 3">
    <name type="scientific">Didymodactylos carnosus</name>
    <dbReference type="NCBI Taxonomy" id="1234261"/>
    <lineage>
        <taxon>Eukaryota</taxon>
        <taxon>Metazoa</taxon>
        <taxon>Spiralia</taxon>
        <taxon>Gnathifera</taxon>
        <taxon>Rotifera</taxon>
        <taxon>Eurotatoria</taxon>
        <taxon>Bdelloidea</taxon>
        <taxon>Philodinida</taxon>
        <taxon>Philodinidae</taxon>
        <taxon>Didymodactylos</taxon>
    </lineage>
</organism>
<accession>A0A8S2Y9K4</accession>
<feature type="domain" description="MULE transposase" evidence="1">
    <location>
        <begin position="10"/>
        <end position="76"/>
    </location>
</feature>
<gene>
    <name evidence="2" type="ORF">SRO942_LOCUS46598</name>
</gene>
<protein>
    <recommendedName>
        <fullName evidence="1">MULE transposase domain-containing protein</fullName>
    </recommendedName>
</protein>
<evidence type="ECO:0000313" key="3">
    <source>
        <dbReference type="Proteomes" id="UP000681722"/>
    </source>
</evidence>
<sequence length="192" mass="22353">LYTIHGFIRGRSVPLVYALLPGKSEAVYGELFNVLVQNVSKHPKSITIDFEKAVENVIKQKLPTTTINGCFFHFKQALWRKIEDLGLQQPFVNDREVRRYLKNFACLSFVSEAFVVEEFERFQDESPDSINDLQVEQHANLIMAEKLEAGLVKLTKRAAYEQMDEQLEQLMTTFNINTRKEYFKRASAFFNF</sequence>
<dbReference type="OrthoDB" id="5982567at2759"/>
<feature type="non-terminal residue" evidence="2">
    <location>
        <position position="192"/>
    </location>
</feature>
<dbReference type="EMBL" id="CAJOBC010113642">
    <property type="protein sequence ID" value="CAF4541237.1"/>
    <property type="molecule type" value="Genomic_DNA"/>
</dbReference>